<protein>
    <recommendedName>
        <fullName evidence="4">Secreted protein</fullName>
    </recommendedName>
</protein>
<proteinExistence type="predicted"/>
<keyword evidence="3" id="KW-1185">Reference proteome</keyword>
<evidence type="ECO:0000313" key="2">
    <source>
        <dbReference type="EMBL" id="GGZ53369.1"/>
    </source>
</evidence>
<gene>
    <name evidence="2" type="ORF">GCM10010328_30230</name>
</gene>
<evidence type="ECO:0000313" key="3">
    <source>
        <dbReference type="Proteomes" id="UP000624183"/>
    </source>
</evidence>
<evidence type="ECO:0000256" key="1">
    <source>
        <dbReference type="SAM" id="SignalP"/>
    </source>
</evidence>
<feature type="chain" id="PRO_5046377494" description="Secreted protein" evidence="1">
    <location>
        <begin position="21"/>
        <end position="92"/>
    </location>
</feature>
<evidence type="ECO:0008006" key="4">
    <source>
        <dbReference type="Google" id="ProtNLM"/>
    </source>
</evidence>
<keyword evidence="1" id="KW-0732">Signal</keyword>
<comment type="caution">
    <text evidence="2">The sequence shown here is derived from an EMBL/GenBank/DDBJ whole genome shotgun (WGS) entry which is preliminary data.</text>
</comment>
<sequence>MDAAMLTALGALLASPVAAAAAIYGSRGAARASREGTLMTGYDSLTARLTAERDKAEADQAAAELRAGAREAELVAEIARLRLLVTQLGGTP</sequence>
<accession>A0ABQ3BTA8</accession>
<name>A0ABQ3BTA8_9ACTN</name>
<organism evidence="2 3">
    <name type="scientific">Streptomyces rubiginosohelvolus</name>
    <dbReference type="NCBI Taxonomy" id="67362"/>
    <lineage>
        <taxon>Bacteria</taxon>
        <taxon>Bacillati</taxon>
        <taxon>Actinomycetota</taxon>
        <taxon>Actinomycetes</taxon>
        <taxon>Kitasatosporales</taxon>
        <taxon>Streptomycetaceae</taxon>
        <taxon>Streptomyces</taxon>
    </lineage>
</organism>
<dbReference type="Proteomes" id="UP000624183">
    <property type="component" value="Unassembled WGS sequence"/>
</dbReference>
<reference evidence="3" key="1">
    <citation type="journal article" date="2019" name="Int. J. Syst. Evol. Microbiol.">
        <title>The Global Catalogue of Microorganisms (GCM) 10K type strain sequencing project: providing services to taxonomists for standard genome sequencing and annotation.</title>
        <authorList>
            <consortium name="The Broad Institute Genomics Platform"/>
            <consortium name="The Broad Institute Genome Sequencing Center for Infectious Disease"/>
            <person name="Wu L."/>
            <person name="Ma J."/>
        </authorList>
    </citation>
    <scope>NUCLEOTIDE SEQUENCE [LARGE SCALE GENOMIC DNA]</scope>
    <source>
        <strain evidence="3">JCM 4602</strain>
    </source>
</reference>
<dbReference type="EMBL" id="BMUW01000004">
    <property type="protein sequence ID" value="GGZ53369.1"/>
    <property type="molecule type" value="Genomic_DNA"/>
</dbReference>
<feature type="signal peptide" evidence="1">
    <location>
        <begin position="1"/>
        <end position="20"/>
    </location>
</feature>